<gene>
    <name evidence="4" type="ORF">E2626_04130</name>
</gene>
<sequence>MKKDQKRFKKLQNINQCKSFNELIEQIDFSSGNSDDLTTIVLDYLDKQTVLLYYESLVDTNKQSNLLEWISEMFWKTDEFPDTIDVKIQPSDLSFTEAIEFLLDGETLLISDDSGIWNITSIKSLKVFQRSIQEPKNEQIVRGSHTGFNENLIVNLNLVRSRLKSPHLIIKYFSIGSHSHRKTALIYLNDLADPMLVEEFTMRLNAVDVDLAFSVGYIEEFIEDSNYSPFPQFLNTEKPERTAANLMEGRIAFMMDGSPTCLIAPVNFFTFYQSPDDYNGRFLVGTFYRLLRIASFLIALLLPAIYIATISFHFEIIPEDLTLPAKRAVQDIPYPPLFEALILELTIELIREAGIRLPNPIGQTIGIVGGLVIGDAVVNAGFISNLMVIVVALTAISSFVVPSVEMNTAVRILRFPFMILASLFGFTGVAAGIIILIVHLIKLESLTTPYLSPIAPFHVSGIKDTFIRLPGSKLDTRSADAHPLNRKRFGRNRWWKHAKK</sequence>
<comment type="similarity">
    <text evidence="1">Belongs to the GerABKA family.</text>
</comment>
<evidence type="ECO:0000256" key="2">
    <source>
        <dbReference type="ARBA" id="ARBA00023136"/>
    </source>
</evidence>
<organism evidence="4 5">
    <name type="scientific">Jeotgalibacillus salarius</name>
    <dbReference type="NCBI Taxonomy" id="546023"/>
    <lineage>
        <taxon>Bacteria</taxon>
        <taxon>Bacillati</taxon>
        <taxon>Bacillota</taxon>
        <taxon>Bacilli</taxon>
        <taxon>Bacillales</taxon>
        <taxon>Caryophanaceae</taxon>
        <taxon>Jeotgalibacillus</taxon>
    </lineage>
</organism>
<dbReference type="Proteomes" id="UP000297776">
    <property type="component" value="Unassembled WGS sequence"/>
</dbReference>
<dbReference type="GO" id="GO:0009847">
    <property type="term" value="P:spore germination"/>
    <property type="evidence" value="ECO:0007669"/>
    <property type="project" value="InterPro"/>
</dbReference>
<dbReference type="AlphaFoldDB" id="A0A4Y8LPZ4"/>
<dbReference type="EMBL" id="SORX01000002">
    <property type="protein sequence ID" value="TFE03007.1"/>
    <property type="molecule type" value="Genomic_DNA"/>
</dbReference>
<dbReference type="Pfam" id="PF03323">
    <property type="entry name" value="GerA"/>
    <property type="match status" value="1"/>
</dbReference>
<keyword evidence="3" id="KW-0812">Transmembrane</keyword>
<proteinExistence type="inferred from homology"/>
<accession>A0A4Y8LPZ4</accession>
<evidence type="ECO:0000256" key="1">
    <source>
        <dbReference type="ARBA" id="ARBA00005278"/>
    </source>
</evidence>
<name>A0A4Y8LPZ4_9BACL</name>
<dbReference type="RefSeq" id="WP_134379969.1">
    <property type="nucleotide sequence ID" value="NZ_SORX01000002.1"/>
</dbReference>
<dbReference type="InterPro" id="IPR050768">
    <property type="entry name" value="UPF0353/GerABKA_families"/>
</dbReference>
<keyword evidence="2 3" id="KW-0472">Membrane</keyword>
<feature type="transmembrane region" description="Helical" evidence="3">
    <location>
        <begin position="290"/>
        <end position="314"/>
    </location>
</feature>
<protein>
    <submittedName>
        <fullName evidence="4">Spore germination protein</fullName>
    </submittedName>
</protein>
<evidence type="ECO:0000313" key="4">
    <source>
        <dbReference type="EMBL" id="TFE03007.1"/>
    </source>
</evidence>
<keyword evidence="3" id="KW-1133">Transmembrane helix</keyword>
<keyword evidence="5" id="KW-1185">Reference proteome</keyword>
<comment type="caution">
    <text evidence="4">The sequence shown here is derived from an EMBL/GenBank/DDBJ whole genome shotgun (WGS) entry which is preliminary data.</text>
</comment>
<dbReference type="PANTHER" id="PTHR22550:SF5">
    <property type="entry name" value="LEUCINE ZIPPER PROTEIN 4"/>
    <property type="match status" value="1"/>
</dbReference>
<dbReference type="InterPro" id="IPR004995">
    <property type="entry name" value="Spore_Ger"/>
</dbReference>
<feature type="transmembrane region" description="Helical" evidence="3">
    <location>
        <begin position="416"/>
        <end position="441"/>
    </location>
</feature>
<dbReference type="PIRSF" id="PIRSF005690">
    <property type="entry name" value="GerBA"/>
    <property type="match status" value="1"/>
</dbReference>
<reference evidence="4 5" key="1">
    <citation type="submission" date="2019-03" db="EMBL/GenBank/DDBJ databases">
        <authorList>
            <person name="Yang Y."/>
        </authorList>
    </citation>
    <scope>NUCLEOTIDE SEQUENCE [LARGE SCALE GENOMIC DNA]</scope>
    <source>
        <strain evidence="4 5">ASL-1</strain>
    </source>
</reference>
<dbReference type="GO" id="GO:0016020">
    <property type="term" value="C:membrane"/>
    <property type="evidence" value="ECO:0007669"/>
    <property type="project" value="InterPro"/>
</dbReference>
<feature type="transmembrane region" description="Helical" evidence="3">
    <location>
        <begin position="382"/>
        <end position="404"/>
    </location>
</feature>
<evidence type="ECO:0000313" key="5">
    <source>
        <dbReference type="Proteomes" id="UP000297776"/>
    </source>
</evidence>
<dbReference type="OrthoDB" id="9772630at2"/>
<dbReference type="PANTHER" id="PTHR22550">
    <property type="entry name" value="SPORE GERMINATION PROTEIN"/>
    <property type="match status" value="1"/>
</dbReference>
<evidence type="ECO:0000256" key="3">
    <source>
        <dbReference type="SAM" id="Phobius"/>
    </source>
</evidence>